<dbReference type="InterPro" id="IPR015422">
    <property type="entry name" value="PyrdxlP-dep_Trfase_small"/>
</dbReference>
<evidence type="ECO:0000256" key="1">
    <source>
        <dbReference type="ARBA" id="ARBA00022898"/>
    </source>
</evidence>
<evidence type="ECO:0000259" key="2">
    <source>
        <dbReference type="Pfam" id="PF00155"/>
    </source>
</evidence>
<evidence type="ECO:0000313" key="4">
    <source>
        <dbReference type="Proteomes" id="UP001465976"/>
    </source>
</evidence>
<accession>A0ABR3FGT0</accession>
<dbReference type="Gene3D" id="3.40.640.10">
    <property type="entry name" value="Type I PLP-dependent aspartate aminotransferase-like (Major domain)"/>
    <property type="match status" value="1"/>
</dbReference>
<dbReference type="InterPro" id="IPR015424">
    <property type="entry name" value="PyrdxlP-dep_Trfase"/>
</dbReference>
<dbReference type="InterPro" id="IPR004839">
    <property type="entry name" value="Aminotransferase_I/II_large"/>
</dbReference>
<dbReference type="SUPFAM" id="SSF53383">
    <property type="entry name" value="PLP-dependent transferases"/>
    <property type="match status" value="1"/>
</dbReference>
<protein>
    <recommendedName>
        <fullName evidence="2">Aminotransferase class I/classII large domain-containing protein</fullName>
    </recommendedName>
</protein>
<keyword evidence="4" id="KW-1185">Reference proteome</keyword>
<dbReference type="CDD" id="cd00609">
    <property type="entry name" value="AAT_like"/>
    <property type="match status" value="1"/>
</dbReference>
<dbReference type="InterPro" id="IPR050478">
    <property type="entry name" value="Ethylene_sulfur-biosynth"/>
</dbReference>
<keyword evidence="1" id="KW-0663">Pyridoxal phosphate</keyword>
<dbReference type="Gene3D" id="3.90.1150.10">
    <property type="entry name" value="Aspartate Aminotransferase, domain 1"/>
    <property type="match status" value="1"/>
</dbReference>
<dbReference type="PANTHER" id="PTHR43795">
    <property type="entry name" value="BIFUNCTIONAL ASPARTATE AMINOTRANSFERASE AND GLUTAMATE/ASPARTATE-PREPHENATE AMINOTRANSFERASE-RELATED"/>
    <property type="match status" value="1"/>
</dbReference>
<dbReference type="PANTHER" id="PTHR43795:SF39">
    <property type="entry name" value="AMINOTRANSFERASE CLASS I_CLASSII DOMAIN-CONTAINING PROTEIN"/>
    <property type="match status" value="1"/>
</dbReference>
<proteinExistence type="predicted"/>
<reference evidence="3 4" key="1">
    <citation type="submission" date="2024-02" db="EMBL/GenBank/DDBJ databases">
        <title>A draft genome for the cacao thread blight pathogen Marasmius crinis-equi.</title>
        <authorList>
            <person name="Cohen S.P."/>
            <person name="Baruah I.K."/>
            <person name="Amoako-Attah I."/>
            <person name="Bukari Y."/>
            <person name="Meinhardt L.W."/>
            <person name="Bailey B.A."/>
        </authorList>
    </citation>
    <scope>NUCLEOTIDE SEQUENCE [LARGE SCALE GENOMIC DNA]</scope>
    <source>
        <strain evidence="3 4">GH-76</strain>
    </source>
</reference>
<sequence>MATSSSREVKLSKRGEARSQTLWAPNTYWGAEHFDLERNPDGLIRENSAENLLLNDRLLKYIHEHFRLSEEHLKYRIGLVNSFEPTLIDALPKFLNRTLKPLVPITPEATVIGPGIGGVLAHLLWILTQPGDGVVLTTPFYTTYVRDIRYPAQAVPVVAQIPADVDPLSPAVLPFIRKAIQENETPTRKCSVLILCNPHNPLGRAYPVETIVGYAEIAEEFDLHLISDELFANQIFSSRLSPNPTPFTSVLSLPSSTKCNPARIHVLATPTKDFGASGIKLGGLVSQHNRDVVKCVRDALIATPISAAADTIFTTILNDEKWCEEFLRDNRVVMAKAFELLVDWCNFHGFPFTITEAGVFSLVDFASAIRKTEDQSLPVKEQVANATQKLLDAGLLMGASNDAIPTRFRVIFTFPERVMKVCGKSFVE</sequence>
<dbReference type="InterPro" id="IPR015421">
    <property type="entry name" value="PyrdxlP-dep_Trfase_major"/>
</dbReference>
<organism evidence="3 4">
    <name type="scientific">Marasmius crinis-equi</name>
    <dbReference type="NCBI Taxonomy" id="585013"/>
    <lineage>
        <taxon>Eukaryota</taxon>
        <taxon>Fungi</taxon>
        <taxon>Dikarya</taxon>
        <taxon>Basidiomycota</taxon>
        <taxon>Agaricomycotina</taxon>
        <taxon>Agaricomycetes</taxon>
        <taxon>Agaricomycetidae</taxon>
        <taxon>Agaricales</taxon>
        <taxon>Marasmiineae</taxon>
        <taxon>Marasmiaceae</taxon>
        <taxon>Marasmius</taxon>
    </lineage>
</organism>
<dbReference type="Pfam" id="PF00155">
    <property type="entry name" value="Aminotran_1_2"/>
    <property type="match status" value="1"/>
</dbReference>
<comment type="caution">
    <text evidence="3">The sequence shown here is derived from an EMBL/GenBank/DDBJ whole genome shotgun (WGS) entry which is preliminary data.</text>
</comment>
<dbReference type="Proteomes" id="UP001465976">
    <property type="component" value="Unassembled WGS sequence"/>
</dbReference>
<feature type="domain" description="Aminotransferase class I/classII large" evidence="2">
    <location>
        <begin position="85"/>
        <end position="413"/>
    </location>
</feature>
<dbReference type="EMBL" id="JBAHYK010000386">
    <property type="protein sequence ID" value="KAL0574559.1"/>
    <property type="molecule type" value="Genomic_DNA"/>
</dbReference>
<gene>
    <name evidence="3" type="ORF">V5O48_007396</name>
</gene>
<evidence type="ECO:0000313" key="3">
    <source>
        <dbReference type="EMBL" id="KAL0574559.1"/>
    </source>
</evidence>
<name>A0ABR3FGT0_9AGAR</name>
<dbReference type="PRINTS" id="PR00753">
    <property type="entry name" value="ACCSYNTHASE"/>
</dbReference>